<evidence type="ECO:0000313" key="2">
    <source>
        <dbReference type="Proteomes" id="UP001321473"/>
    </source>
</evidence>
<protein>
    <submittedName>
        <fullName evidence="1">Uncharacterized protein</fullName>
    </submittedName>
</protein>
<dbReference type="Proteomes" id="UP001321473">
    <property type="component" value="Unassembled WGS sequence"/>
</dbReference>
<gene>
    <name evidence="1" type="ORF">V5799_018058</name>
</gene>
<accession>A0AAQ4F0Y6</accession>
<evidence type="ECO:0000313" key="1">
    <source>
        <dbReference type="EMBL" id="KAK8780601.1"/>
    </source>
</evidence>
<name>A0AAQ4F0Y6_AMBAM</name>
<organism evidence="1 2">
    <name type="scientific">Amblyomma americanum</name>
    <name type="common">Lone star tick</name>
    <dbReference type="NCBI Taxonomy" id="6943"/>
    <lineage>
        <taxon>Eukaryota</taxon>
        <taxon>Metazoa</taxon>
        <taxon>Ecdysozoa</taxon>
        <taxon>Arthropoda</taxon>
        <taxon>Chelicerata</taxon>
        <taxon>Arachnida</taxon>
        <taxon>Acari</taxon>
        <taxon>Parasitiformes</taxon>
        <taxon>Ixodida</taxon>
        <taxon>Ixodoidea</taxon>
        <taxon>Ixodidae</taxon>
        <taxon>Amblyomminae</taxon>
        <taxon>Amblyomma</taxon>
    </lineage>
</organism>
<reference evidence="1 2" key="1">
    <citation type="journal article" date="2023" name="Arcadia Sci">
        <title>De novo assembly of a long-read Amblyomma americanum tick genome.</title>
        <authorList>
            <person name="Chou S."/>
            <person name="Poskanzer K.E."/>
            <person name="Rollins M."/>
            <person name="Thuy-Boun P.S."/>
        </authorList>
    </citation>
    <scope>NUCLEOTIDE SEQUENCE [LARGE SCALE GENOMIC DNA]</scope>
    <source>
        <strain evidence="1">F_SG_1</strain>
        <tissue evidence="1">Salivary glands</tissue>
    </source>
</reference>
<proteinExistence type="predicted"/>
<keyword evidence="2" id="KW-1185">Reference proteome</keyword>
<comment type="caution">
    <text evidence="1">The sequence shown here is derived from an EMBL/GenBank/DDBJ whole genome shotgun (WGS) entry which is preliminary data.</text>
</comment>
<dbReference type="AlphaFoldDB" id="A0AAQ4F0Y6"/>
<dbReference type="EMBL" id="JARKHS020008622">
    <property type="protein sequence ID" value="KAK8780601.1"/>
    <property type="molecule type" value="Genomic_DNA"/>
</dbReference>
<sequence length="76" mass="8384">MFLAKLFPGVGLEMEDYTATQNKEMDKETTAWEVRAGRVDLRSATCPGGDRVTTKMLANSDDKSLEGIMLVGRKNS</sequence>